<dbReference type="GO" id="GO:0012505">
    <property type="term" value="C:endomembrane system"/>
    <property type="evidence" value="ECO:0007669"/>
    <property type="project" value="UniProtKB-SubCell"/>
</dbReference>
<comment type="catalytic activity">
    <reaction evidence="5">
        <text>sn-glycerol 3-phosphate + an acyl-CoA = a 1-acyl-sn-glycero-3-phosphate + CoA</text>
        <dbReference type="Rhea" id="RHEA:15325"/>
        <dbReference type="ChEBI" id="CHEBI:57287"/>
        <dbReference type="ChEBI" id="CHEBI:57597"/>
        <dbReference type="ChEBI" id="CHEBI:57970"/>
        <dbReference type="ChEBI" id="CHEBI:58342"/>
        <dbReference type="EC" id="2.3.1.15"/>
    </reaction>
</comment>
<dbReference type="AlphaFoldDB" id="D0LSF3"/>
<dbReference type="PANTHER" id="PTHR12563:SF17">
    <property type="entry name" value="DIHYDROXYACETONE PHOSPHATE ACYLTRANSFERASE"/>
    <property type="match status" value="1"/>
</dbReference>
<protein>
    <recommendedName>
        <fullName evidence="4">Glycerol-3-phosphate acyltransferase</fullName>
        <ecNumber evidence="3">2.3.1.15</ecNumber>
    </recommendedName>
</protein>
<keyword evidence="7" id="KW-0808">Transferase</keyword>
<organism evidence="7 8">
    <name type="scientific">Haliangium ochraceum (strain DSM 14365 / JCM 11303 / SMP-2)</name>
    <dbReference type="NCBI Taxonomy" id="502025"/>
    <lineage>
        <taxon>Bacteria</taxon>
        <taxon>Pseudomonadati</taxon>
        <taxon>Myxococcota</taxon>
        <taxon>Polyangia</taxon>
        <taxon>Haliangiales</taxon>
        <taxon>Kofleriaceae</taxon>
        <taxon>Haliangium</taxon>
    </lineage>
</organism>
<sequence>MTDVLQVAKATNRLARFNADRPVILEEVKRRIMDAYLARAARGGDDSLEYLLNEVVFSELHRLESPSNRREERALHRWRELSNRLLRMSEREKRAALEDLVAYYGQDIVGNFDPRVYRFARDVVPRAVSLLLSPLGGVRDGMAALLDAGSQVRVQGATDKLRSLIERGTLVLAPTHSSNLDSIVLALGLVRSSLPPVTYGAGKNLFTNPFISYFMRNLGAYRVDRRLRFRLYKDVLKTYSTVILEHGYHSLFFPGGTRCRSNRIEEHLKLGLLGTALTAFQNRVASGDRDYRIFLVPVTINYRLVLEAETLIEDYLAETGQSRFIIQDDEFSRLGRLLEFGRKILAHEGSVIIRFGEPSDLFGNRVDDEGRSFDARGRAIDPAEYLFASDGQAVADEQRDAEYTRMVGQHLAASYRANTVLQSTHLLARALFDEVAVNTGTRDIYRLLRASQEALTVPVERLRAALARLIERIEAEPAHGLVGPRVREASLDETVADAVHALTSYHTRPVVAAHAGHLHVEDMKLLFYYQNRTHHIAPEGRVAPEGRA</sequence>
<dbReference type="RefSeq" id="WP_012828252.1">
    <property type="nucleotide sequence ID" value="NC_013440.1"/>
</dbReference>
<dbReference type="Pfam" id="PF01553">
    <property type="entry name" value="Acyltransferase"/>
    <property type="match status" value="1"/>
</dbReference>
<accession>D0LSF3</accession>
<dbReference type="PANTHER" id="PTHR12563">
    <property type="entry name" value="GLYCEROL-3-PHOSPHATE ACYLTRANSFERASE"/>
    <property type="match status" value="1"/>
</dbReference>
<evidence type="ECO:0000256" key="1">
    <source>
        <dbReference type="ARBA" id="ARBA00004184"/>
    </source>
</evidence>
<proteinExistence type="predicted"/>
<dbReference type="SUPFAM" id="SSF69593">
    <property type="entry name" value="Glycerol-3-phosphate (1)-acyltransferase"/>
    <property type="match status" value="1"/>
</dbReference>
<dbReference type="UniPathway" id="UPA00557">
    <property type="reaction ID" value="UER00612"/>
</dbReference>
<evidence type="ECO:0000313" key="7">
    <source>
        <dbReference type="EMBL" id="ACY15652.1"/>
    </source>
</evidence>
<keyword evidence="7" id="KW-0012">Acyltransferase</keyword>
<evidence type="ECO:0000259" key="6">
    <source>
        <dbReference type="SMART" id="SM00563"/>
    </source>
</evidence>
<reference evidence="7 8" key="1">
    <citation type="journal article" date="2010" name="Stand. Genomic Sci.">
        <title>Complete genome sequence of Haliangium ochraceum type strain (SMP-2).</title>
        <authorList>
            <consortium name="US DOE Joint Genome Institute (JGI-PGF)"/>
            <person name="Ivanova N."/>
            <person name="Daum C."/>
            <person name="Lang E."/>
            <person name="Abt B."/>
            <person name="Kopitz M."/>
            <person name="Saunders E."/>
            <person name="Lapidus A."/>
            <person name="Lucas S."/>
            <person name="Glavina Del Rio T."/>
            <person name="Nolan M."/>
            <person name="Tice H."/>
            <person name="Copeland A."/>
            <person name="Cheng J.F."/>
            <person name="Chen F."/>
            <person name="Bruce D."/>
            <person name="Goodwin L."/>
            <person name="Pitluck S."/>
            <person name="Mavromatis K."/>
            <person name="Pati A."/>
            <person name="Mikhailova N."/>
            <person name="Chen A."/>
            <person name="Palaniappan K."/>
            <person name="Land M."/>
            <person name="Hauser L."/>
            <person name="Chang Y.J."/>
            <person name="Jeffries C.D."/>
            <person name="Detter J.C."/>
            <person name="Brettin T."/>
            <person name="Rohde M."/>
            <person name="Goker M."/>
            <person name="Bristow J."/>
            <person name="Markowitz V."/>
            <person name="Eisen J.A."/>
            <person name="Hugenholtz P."/>
            <person name="Kyrpides N.C."/>
            <person name="Klenk H.P."/>
        </authorList>
    </citation>
    <scope>NUCLEOTIDE SEQUENCE [LARGE SCALE GENOMIC DNA]</scope>
    <source>
        <strain evidence="8">DSM 14365 / CIP 107738 / JCM 11303 / AJ 13395 / SMP-2</strain>
    </source>
</reference>
<dbReference type="GO" id="GO:0004366">
    <property type="term" value="F:glycerol-3-phosphate O-acyltransferase activity"/>
    <property type="evidence" value="ECO:0007669"/>
    <property type="project" value="UniProtKB-EC"/>
</dbReference>
<dbReference type="Proteomes" id="UP000001880">
    <property type="component" value="Chromosome"/>
</dbReference>
<keyword evidence="8" id="KW-1185">Reference proteome</keyword>
<dbReference type="GO" id="GO:0016024">
    <property type="term" value="P:CDP-diacylglycerol biosynthetic process"/>
    <property type="evidence" value="ECO:0007669"/>
    <property type="project" value="UniProtKB-UniPathway"/>
</dbReference>
<comment type="subcellular location">
    <subcellularLocation>
        <location evidence="1">Endomembrane system</location>
        <topology evidence="1">Peripheral membrane protein</topology>
    </subcellularLocation>
</comment>
<dbReference type="HOGENOM" id="CLU_470810_0_0_7"/>
<dbReference type="EC" id="2.3.1.15" evidence="3"/>
<dbReference type="InterPro" id="IPR022284">
    <property type="entry name" value="GPAT/DHAPAT"/>
</dbReference>
<dbReference type="EMBL" id="CP001804">
    <property type="protein sequence ID" value="ACY15652.1"/>
    <property type="molecule type" value="Genomic_DNA"/>
</dbReference>
<dbReference type="InterPro" id="IPR002123">
    <property type="entry name" value="Plipid/glycerol_acylTrfase"/>
</dbReference>
<comment type="pathway">
    <text evidence="2">Phospholipid metabolism; CDP-diacylglycerol biosynthesis; CDP-diacylglycerol from sn-glycerol 3-phosphate: step 1/3.</text>
</comment>
<evidence type="ECO:0000256" key="4">
    <source>
        <dbReference type="ARBA" id="ARBA00013432"/>
    </source>
</evidence>
<dbReference type="eggNOG" id="COG2937">
    <property type="taxonomic scope" value="Bacteria"/>
</dbReference>
<gene>
    <name evidence="7" type="ordered locus">Hoch_3150</name>
</gene>
<dbReference type="KEGG" id="hoh:Hoch_3150"/>
<name>D0LSF3_HALO1</name>
<evidence type="ECO:0000256" key="3">
    <source>
        <dbReference type="ARBA" id="ARBA00013113"/>
    </source>
</evidence>
<evidence type="ECO:0000256" key="5">
    <source>
        <dbReference type="ARBA" id="ARBA00048427"/>
    </source>
</evidence>
<dbReference type="OrthoDB" id="5479104at2"/>
<dbReference type="SMART" id="SM00563">
    <property type="entry name" value="PlsC"/>
    <property type="match status" value="1"/>
</dbReference>
<dbReference type="STRING" id="502025.Hoch_3150"/>
<feature type="domain" description="Phospholipid/glycerol acyltransferase" evidence="6">
    <location>
        <begin position="170"/>
        <end position="303"/>
    </location>
</feature>
<evidence type="ECO:0000256" key="2">
    <source>
        <dbReference type="ARBA" id="ARBA00004765"/>
    </source>
</evidence>
<evidence type="ECO:0000313" key="8">
    <source>
        <dbReference type="Proteomes" id="UP000001880"/>
    </source>
</evidence>